<dbReference type="CDD" id="cd06587">
    <property type="entry name" value="VOC"/>
    <property type="match status" value="1"/>
</dbReference>
<dbReference type="InterPro" id="IPR029068">
    <property type="entry name" value="Glyas_Bleomycin-R_OHBP_Dase"/>
</dbReference>
<dbReference type="EMBL" id="JACHMB010000001">
    <property type="protein sequence ID" value="MBB5774921.1"/>
    <property type="molecule type" value="Genomic_DNA"/>
</dbReference>
<gene>
    <name evidence="2" type="ORF">HD596_001677</name>
</gene>
<comment type="caution">
    <text evidence="2">The sequence shown here is derived from an EMBL/GenBank/DDBJ whole genome shotgun (WGS) entry which is preliminary data.</text>
</comment>
<evidence type="ECO:0000259" key="1">
    <source>
        <dbReference type="PROSITE" id="PS51819"/>
    </source>
</evidence>
<protein>
    <recommendedName>
        <fullName evidence="1">VOC domain-containing protein</fullName>
    </recommendedName>
</protein>
<dbReference type="AlphaFoldDB" id="A0A7W9G0J1"/>
<keyword evidence="3" id="KW-1185">Reference proteome</keyword>
<evidence type="ECO:0000313" key="2">
    <source>
        <dbReference type="EMBL" id="MBB5774921.1"/>
    </source>
</evidence>
<dbReference type="SUPFAM" id="SSF54593">
    <property type="entry name" value="Glyoxalase/Bleomycin resistance protein/Dihydroxybiphenyl dioxygenase"/>
    <property type="match status" value="1"/>
</dbReference>
<dbReference type="Gene3D" id="3.10.180.10">
    <property type="entry name" value="2,3-Dihydroxybiphenyl 1,2-Dioxygenase, domain 1"/>
    <property type="match status" value="1"/>
</dbReference>
<dbReference type="Proteomes" id="UP000579153">
    <property type="component" value="Unassembled WGS sequence"/>
</dbReference>
<dbReference type="PROSITE" id="PS51819">
    <property type="entry name" value="VOC"/>
    <property type="match status" value="1"/>
</dbReference>
<dbReference type="RefSeq" id="WP_185068701.1">
    <property type="nucleotide sequence ID" value="NZ_JACHMB010000001.1"/>
</dbReference>
<dbReference type="InterPro" id="IPR037523">
    <property type="entry name" value="VOC_core"/>
</dbReference>
<proteinExistence type="predicted"/>
<sequence length="172" mass="18704">MTDYYEAFDISPVPPPGPDVKPPEIFRGIYGMPMFVTVPTPDLAASVNFWTRGLGFIDLFTVPGQVTHLRRWAFQDVLLVPTGALPAPSTVSIGFSCVLSQVDEIAQACTALVPGCTSEPRKTPWNTVELEVITPENARVIMTAARPFDPDSAEARHLKENGYMLPQGGETA</sequence>
<name>A0A7W9G0J1_9ACTN</name>
<feature type="domain" description="VOC" evidence="1">
    <location>
        <begin position="32"/>
        <end position="145"/>
    </location>
</feature>
<evidence type="ECO:0000313" key="3">
    <source>
        <dbReference type="Proteomes" id="UP000579153"/>
    </source>
</evidence>
<accession>A0A7W9G0J1</accession>
<organism evidence="2 3">
    <name type="scientific">Nonomuraea jabiensis</name>
    <dbReference type="NCBI Taxonomy" id="882448"/>
    <lineage>
        <taxon>Bacteria</taxon>
        <taxon>Bacillati</taxon>
        <taxon>Actinomycetota</taxon>
        <taxon>Actinomycetes</taxon>
        <taxon>Streptosporangiales</taxon>
        <taxon>Streptosporangiaceae</taxon>
        <taxon>Nonomuraea</taxon>
    </lineage>
</organism>
<reference evidence="2 3" key="1">
    <citation type="submission" date="2020-08" db="EMBL/GenBank/DDBJ databases">
        <title>Sequencing the genomes of 1000 actinobacteria strains.</title>
        <authorList>
            <person name="Klenk H.-P."/>
        </authorList>
    </citation>
    <scope>NUCLEOTIDE SEQUENCE [LARGE SCALE GENOMIC DNA]</scope>
    <source>
        <strain evidence="2 3">DSM 45507</strain>
    </source>
</reference>